<dbReference type="InterPro" id="IPR004839">
    <property type="entry name" value="Aminotransferase_I/II_large"/>
</dbReference>
<keyword evidence="3" id="KW-0808">Transferase</keyword>
<comment type="cofactor">
    <cofactor evidence="1">
        <name>pyridoxal 5'-phosphate</name>
        <dbReference type="ChEBI" id="CHEBI:597326"/>
    </cofactor>
</comment>
<comment type="caution">
    <text evidence="6">The sequence shown here is derived from an EMBL/GenBank/DDBJ whole genome shotgun (WGS) entry which is preliminary data.</text>
</comment>
<feature type="domain" description="Aminotransferase class I/classII large" evidence="5">
    <location>
        <begin position="23"/>
        <end position="358"/>
    </location>
</feature>
<dbReference type="GO" id="GO:0030170">
    <property type="term" value="F:pyridoxal phosphate binding"/>
    <property type="evidence" value="ECO:0007669"/>
    <property type="project" value="InterPro"/>
</dbReference>
<dbReference type="GO" id="GO:1901605">
    <property type="term" value="P:alpha-amino acid metabolic process"/>
    <property type="evidence" value="ECO:0007669"/>
    <property type="project" value="TreeGrafter"/>
</dbReference>
<dbReference type="GO" id="GO:0008483">
    <property type="term" value="F:transaminase activity"/>
    <property type="evidence" value="ECO:0007669"/>
    <property type="project" value="UniProtKB-KW"/>
</dbReference>
<dbReference type="Pfam" id="PF00155">
    <property type="entry name" value="Aminotran_1_2"/>
    <property type="match status" value="1"/>
</dbReference>
<dbReference type="EMBL" id="CASHTH010002771">
    <property type="protein sequence ID" value="CAI8035095.1"/>
    <property type="molecule type" value="Genomic_DNA"/>
</dbReference>
<proteinExistence type="predicted"/>
<dbReference type="SUPFAM" id="SSF53383">
    <property type="entry name" value="PLP-dependent transferases"/>
    <property type="match status" value="1"/>
</dbReference>
<dbReference type="InterPro" id="IPR015422">
    <property type="entry name" value="PyrdxlP-dep_Trfase_small"/>
</dbReference>
<evidence type="ECO:0000313" key="6">
    <source>
        <dbReference type="EMBL" id="CAI8035095.1"/>
    </source>
</evidence>
<dbReference type="PANTHER" id="PTHR42790:SF19">
    <property type="entry name" value="KYNURENINE_ALPHA-AMINOADIPATE AMINOTRANSFERASE, MITOCHONDRIAL"/>
    <property type="match status" value="1"/>
</dbReference>
<organism evidence="6 7">
    <name type="scientific">Geodia barretti</name>
    <name type="common">Barrett's horny sponge</name>
    <dbReference type="NCBI Taxonomy" id="519541"/>
    <lineage>
        <taxon>Eukaryota</taxon>
        <taxon>Metazoa</taxon>
        <taxon>Porifera</taxon>
        <taxon>Demospongiae</taxon>
        <taxon>Heteroscleromorpha</taxon>
        <taxon>Tetractinellida</taxon>
        <taxon>Astrophorina</taxon>
        <taxon>Geodiidae</taxon>
        <taxon>Geodia</taxon>
    </lineage>
</organism>
<evidence type="ECO:0000256" key="3">
    <source>
        <dbReference type="ARBA" id="ARBA00022679"/>
    </source>
</evidence>
<sequence>MKDFGFTGGRPDPHTFPTEGLIAASEKALRKLGGDLVNYPGESGYRGLRELASMRFERREGVPLPIDNISITSGSMQALELVLGTLINPGDTVLTEEYTYGGTLGIMRHFKANIVGVPMDYIDGMNMDALEAKLAELKRQNIRPSFIYTTSNHQNPTGAILSLERRHRMLALAEEYDTRIVEDDCYGDIDFTSTPTPASLFKLDTSNRVIFIATFSKILGAGVRQGYFVAREPYWGQIHQNRWDGGTSALASAIVAEFFMEHLEVHLVKTNAAVGAKCRAVVETLEKHVSDLCTWTRPRGGLFLWIDLPETTDLNKLQELASAKGVGYSNGSAFHYASESVKAIRLAYAYCHVDDIPEGITYLCEAIRAAQVNSVDVAAGD</sequence>
<evidence type="ECO:0000313" key="7">
    <source>
        <dbReference type="Proteomes" id="UP001174909"/>
    </source>
</evidence>
<reference evidence="6" key="1">
    <citation type="submission" date="2023-03" db="EMBL/GenBank/DDBJ databases">
        <authorList>
            <person name="Steffen K."/>
            <person name="Cardenas P."/>
        </authorList>
    </citation>
    <scope>NUCLEOTIDE SEQUENCE</scope>
</reference>
<keyword evidence="4" id="KW-0663">Pyridoxal phosphate</keyword>
<evidence type="ECO:0000259" key="5">
    <source>
        <dbReference type="Pfam" id="PF00155"/>
    </source>
</evidence>
<dbReference type="InterPro" id="IPR015424">
    <property type="entry name" value="PyrdxlP-dep_Trfase"/>
</dbReference>
<gene>
    <name evidence="6" type="ORF">GBAR_LOCUS19709</name>
</gene>
<dbReference type="AlphaFoldDB" id="A0AA35X210"/>
<keyword evidence="7" id="KW-1185">Reference proteome</keyword>
<accession>A0AA35X210</accession>
<protein>
    <submittedName>
        <fullName evidence="6">Aromatic-amino-acid aminotransferase 1</fullName>
    </submittedName>
</protein>
<dbReference type="CDD" id="cd00609">
    <property type="entry name" value="AAT_like"/>
    <property type="match status" value="1"/>
</dbReference>
<dbReference type="PANTHER" id="PTHR42790">
    <property type="entry name" value="AMINOTRANSFERASE"/>
    <property type="match status" value="1"/>
</dbReference>
<evidence type="ECO:0000256" key="2">
    <source>
        <dbReference type="ARBA" id="ARBA00022576"/>
    </source>
</evidence>
<dbReference type="Gene3D" id="3.90.1150.10">
    <property type="entry name" value="Aspartate Aminotransferase, domain 1"/>
    <property type="match status" value="1"/>
</dbReference>
<dbReference type="Gene3D" id="3.40.640.10">
    <property type="entry name" value="Type I PLP-dependent aspartate aminotransferase-like (Major domain)"/>
    <property type="match status" value="1"/>
</dbReference>
<dbReference type="InterPro" id="IPR050859">
    <property type="entry name" value="Class-I_PLP-dep_aminotransf"/>
</dbReference>
<dbReference type="Proteomes" id="UP001174909">
    <property type="component" value="Unassembled WGS sequence"/>
</dbReference>
<keyword evidence="2 6" id="KW-0032">Aminotransferase</keyword>
<evidence type="ECO:0000256" key="4">
    <source>
        <dbReference type="ARBA" id="ARBA00022898"/>
    </source>
</evidence>
<evidence type="ECO:0000256" key="1">
    <source>
        <dbReference type="ARBA" id="ARBA00001933"/>
    </source>
</evidence>
<dbReference type="InterPro" id="IPR015421">
    <property type="entry name" value="PyrdxlP-dep_Trfase_major"/>
</dbReference>
<name>A0AA35X210_GEOBA</name>